<dbReference type="InterPro" id="IPR013149">
    <property type="entry name" value="ADH-like_C"/>
</dbReference>
<protein>
    <recommendedName>
        <fullName evidence="8">Enoyl reductase (ER) domain-containing protein</fullName>
    </recommendedName>
</protein>
<evidence type="ECO:0000313" key="10">
    <source>
        <dbReference type="Proteomes" id="UP000028545"/>
    </source>
</evidence>
<dbReference type="OMA" id="EMAECIT"/>
<dbReference type="PANTHER" id="PTHR42940">
    <property type="entry name" value="ALCOHOL DEHYDROGENASE 1-RELATED"/>
    <property type="match status" value="1"/>
</dbReference>
<evidence type="ECO:0000256" key="5">
    <source>
        <dbReference type="ARBA" id="ARBA00023002"/>
    </source>
</evidence>
<keyword evidence="3 7" id="KW-0479">Metal-binding</keyword>
<dbReference type="Pfam" id="PF08240">
    <property type="entry name" value="ADH_N"/>
    <property type="match status" value="1"/>
</dbReference>
<gene>
    <name evidence="9" type="ORF">SAPIO_CDS9266</name>
</gene>
<comment type="caution">
    <text evidence="9">The sequence shown here is derived from an EMBL/GenBank/DDBJ whole genome shotgun (WGS) entry which is preliminary data.</text>
</comment>
<dbReference type="Gene3D" id="3.90.180.10">
    <property type="entry name" value="Medium-chain alcohol dehydrogenases, catalytic domain"/>
    <property type="match status" value="1"/>
</dbReference>
<dbReference type="Gene3D" id="3.40.50.720">
    <property type="entry name" value="NAD(P)-binding Rossmann-like Domain"/>
    <property type="match status" value="1"/>
</dbReference>
<evidence type="ECO:0000256" key="3">
    <source>
        <dbReference type="ARBA" id="ARBA00022723"/>
    </source>
</evidence>
<accession>A0A084FYP7</accession>
<reference evidence="9 10" key="1">
    <citation type="journal article" date="2014" name="Genome Announc.">
        <title>Draft genome sequence of the pathogenic fungus Scedosporium apiospermum.</title>
        <authorList>
            <person name="Vandeputte P."/>
            <person name="Ghamrawi S."/>
            <person name="Rechenmann M."/>
            <person name="Iltis A."/>
            <person name="Giraud S."/>
            <person name="Fleury M."/>
            <person name="Thornton C."/>
            <person name="Delhaes L."/>
            <person name="Meyer W."/>
            <person name="Papon N."/>
            <person name="Bouchara J.P."/>
        </authorList>
    </citation>
    <scope>NUCLEOTIDE SEQUENCE [LARGE SCALE GENOMIC DNA]</scope>
    <source>
        <strain evidence="9 10">IHEM 14462</strain>
    </source>
</reference>
<name>A0A084FYP7_PSEDA</name>
<dbReference type="Proteomes" id="UP000028545">
    <property type="component" value="Unassembled WGS sequence"/>
</dbReference>
<dbReference type="InterPro" id="IPR011032">
    <property type="entry name" value="GroES-like_sf"/>
</dbReference>
<dbReference type="EMBL" id="JOWA01000132">
    <property type="protein sequence ID" value="KEZ40209.1"/>
    <property type="molecule type" value="Genomic_DNA"/>
</dbReference>
<dbReference type="HOGENOM" id="CLU_026673_20_1_1"/>
<dbReference type="SUPFAM" id="SSF50129">
    <property type="entry name" value="GroES-like"/>
    <property type="match status" value="1"/>
</dbReference>
<dbReference type="OrthoDB" id="1879366at2759"/>
<dbReference type="SUPFAM" id="SSF51735">
    <property type="entry name" value="NAD(P)-binding Rossmann-fold domains"/>
    <property type="match status" value="1"/>
</dbReference>
<dbReference type="GeneID" id="27728338"/>
<keyword evidence="6" id="KW-0520">NAD</keyword>
<comment type="similarity">
    <text evidence="2 7">Belongs to the zinc-containing alcohol dehydrogenase family.</text>
</comment>
<evidence type="ECO:0000256" key="7">
    <source>
        <dbReference type="RuleBase" id="RU361277"/>
    </source>
</evidence>
<sequence length="339" mass="35693">MTQMKAALFYGPEKGLEIGYTTKPVPAPNHILVKIKASSLCHSDFTLLDNERPAPSYPIVPGHEATGVVESVGSDVTGFAPGDAVGFLLYRDYCNSCPACSVIQMACPKGSLQGFSVDGYFAEYAAVDARSALKLPDGMDLVSAAPLFCAGLTAYHGVKKCNLQAGNYIGIMGVGGLGHLAIQYAEKLGLKPIAIDIDNARLTDALNLGAVAAFNTRDPEFSNEIRKVTGGGLPAVCVFSGVTAAYASAVQCLAIGGLLMAVGMANGDLPVTSMQVAMGLIRVQGASSGRPDEMAECITFSHRHNILPKTTEYSLDDFPKMIDLMRAGNFHGRMVVTSF</sequence>
<dbReference type="InterPro" id="IPR013154">
    <property type="entry name" value="ADH-like_N"/>
</dbReference>
<proteinExistence type="inferred from homology"/>
<dbReference type="Pfam" id="PF00107">
    <property type="entry name" value="ADH_zinc_N"/>
    <property type="match status" value="1"/>
</dbReference>
<dbReference type="InterPro" id="IPR020843">
    <property type="entry name" value="ER"/>
</dbReference>
<dbReference type="FunFam" id="3.40.50.720:FF:000039">
    <property type="entry name" value="Alcohol dehydrogenase AdhP"/>
    <property type="match status" value="1"/>
</dbReference>
<dbReference type="InterPro" id="IPR002328">
    <property type="entry name" value="ADH_Zn_CS"/>
</dbReference>
<dbReference type="InterPro" id="IPR036291">
    <property type="entry name" value="NAD(P)-bd_dom_sf"/>
</dbReference>
<dbReference type="SMART" id="SM00829">
    <property type="entry name" value="PKS_ER"/>
    <property type="match status" value="1"/>
</dbReference>
<dbReference type="PANTHER" id="PTHR42940:SF8">
    <property type="entry name" value="VACUOLAR PROTEIN SORTING-ASSOCIATED PROTEIN 11"/>
    <property type="match status" value="1"/>
</dbReference>
<keyword evidence="4 7" id="KW-0862">Zinc</keyword>
<dbReference type="PROSITE" id="PS00059">
    <property type="entry name" value="ADH_ZINC"/>
    <property type="match status" value="1"/>
</dbReference>
<dbReference type="GO" id="GO:0008270">
    <property type="term" value="F:zinc ion binding"/>
    <property type="evidence" value="ECO:0007669"/>
    <property type="project" value="InterPro"/>
</dbReference>
<evidence type="ECO:0000256" key="6">
    <source>
        <dbReference type="ARBA" id="ARBA00023027"/>
    </source>
</evidence>
<evidence type="ECO:0000256" key="2">
    <source>
        <dbReference type="ARBA" id="ARBA00008072"/>
    </source>
</evidence>
<dbReference type="AlphaFoldDB" id="A0A084FYP7"/>
<comment type="cofactor">
    <cofactor evidence="1 7">
        <name>Zn(2+)</name>
        <dbReference type="ChEBI" id="CHEBI:29105"/>
    </cofactor>
</comment>
<dbReference type="GO" id="GO:0018455">
    <property type="term" value="F:alcohol dehydrogenase [NAD(P)+] activity"/>
    <property type="evidence" value="ECO:0007669"/>
    <property type="project" value="UniProtKB-ARBA"/>
</dbReference>
<evidence type="ECO:0000313" key="9">
    <source>
        <dbReference type="EMBL" id="KEZ40209.1"/>
    </source>
</evidence>
<keyword evidence="5" id="KW-0560">Oxidoreductase</keyword>
<organism evidence="9 10">
    <name type="scientific">Pseudallescheria apiosperma</name>
    <name type="common">Scedosporium apiospermum</name>
    <dbReference type="NCBI Taxonomy" id="563466"/>
    <lineage>
        <taxon>Eukaryota</taxon>
        <taxon>Fungi</taxon>
        <taxon>Dikarya</taxon>
        <taxon>Ascomycota</taxon>
        <taxon>Pezizomycotina</taxon>
        <taxon>Sordariomycetes</taxon>
        <taxon>Hypocreomycetidae</taxon>
        <taxon>Microascales</taxon>
        <taxon>Microascaceae</taxon>
        <taxon>Scedosporium</taxon>
    </lineage>
</organism>
<evidence type="ECO:0000256" key="1">
    <source>
        <dbReference type="ARBA" id="ARBA00001947"/>
    </source>
</evidence>
<keyword evidence="10" id="KW-1185">Reference proteome</keyword>
<dbReference type="RefSeq" id="XP_016640008.1">
    <property type="nucleotide sequence ID" value="XM_016790705.1"/>
</dbReference>
<evidence type="ECO:0000259" key="8">
    <source>
        <dbReference type="SMART" id="SM00829"/>
    </source>
</evidence>
<evidence type="ECO:0000256" key="4">
    <source>
        <dbReference type="ARBA" id="ARBA00022833"/>
    </source>
</evidence>
<dbReference type="KEGG" id="sapo:SAPIO_CDS9266"/>
<feature type="domain" description="Enoyl reductase (ER)" evidence="8">
    <location>
        <begin position="11"/>
        <end position="336"/>
    </location>
</feature>
<dbReference type="VEuPathDB" id="FungiDB:SAPIO_CDS9266"/>